<protein>
    <submittedName>
        <fullName evidence="2">DUF4062 domain-containing protein</fullName>
    </submittedName>
</protein>
<organism evidence="2 3">
    <name type="scientific">Acinetobacter tibetensis</name>
    <dbReference type="NCBI Taxonomy" id="2943497"/>
    <lineage>
        <taxon>Bacteria</taxon>
        <taxon>Pseudomonadati</taxon>
        <taxon>Pseudomonadota</taxon>
        <taxon>Gammaproteobacteria</taxon>
        <taxon>Moraxellales</taxon>
        <taxon>Moraxellaceae</taxon>
        <taxon>Acinetobacter</taxon>
    </lineage>
</organism>
<evidence type="ECO:0000313" key="3">
    <source>
        <dbReference type="Proteomes" id="UP001056716"/>
    </source>
</evidence>
<evidence type="ECO:0000313" key="2">
    <source>
        <dbReference type="EMBL" id="USE83421.1"/>
    </source>
</evidence>
<dbReference type="InterPro" id="IPR025139">
    <property type="entry name" value="DUF4062"/>
</dbReference>
<dbReference type="RefSeq" id="WP_252221076.1">
    <property type="nucleotide sequence ID" value="NZ_CP098732.1"/>
</dbReference>
<sequence length="318" mass="36582">MATPRVFVSSTCYDLKYIRDNLRYFITTLGYEPILSEDGAVFFDPSSHTHDSCLTEIPNCQLFVLIIGGRYGGKFQGTEDSITNMEYREAIKHKIPVFTLVESGVLHDHHTYLTNKKNKDIDLTKFNFPSSDSIKIFEFIDEVRKASSNNALVPFRDFNDIECYLRKQWAGMIYDFLTKKSASEKITDYLEVISQMNSRIELLSHEILNSVGTKKAKLNAIFYEEMLSNKAIQDLTFLGLKPKPVDILNNPDFTSYCNHFNKELTVDKKEGFSITDNGSISESRLKSNENKYSEIRNLILETLKKENMSLDEYLNDEA</sequence>
<reference evidence="2" key="1">
    <citation type="submission" date="2022-06" db="EMBL/GenBank/DDBJ databases">
        <title>Isolation, identification and characterization of iprodione-degrading strains in Lhasa, Tibet.</title>
        <authorList>
            <person name="Pan H."/>
        </authorList>
    </citation>
    <scope>NUCLEOTIDE SEQUENCE</scope>
    <source>
        <strain evidence="2">Y-23</strain>
    </source>
</reference>
<feature type="domain" description="DUF4062" evidence="1">
    <location>
        <begin position="5"/>
        <end position="90"/>
    </location>
</feature>
<name>A0AAE9S081_9GAMM</name>
<dbReference type="Pfam" id="PF13271">
    <property type="entry name" value="DUF4062"/>
    <property type="match status" value="1"/>
</dbReference>
<dbReference type="AlphaFoldDB" id="A0AAE9S081"/>
<dbReference type="Proteomes" id="UP001056716">
    <property type="component" value="Chromosome"/>
</dbReference>
<accession>A0AAE9S081</accession>
<gene>
    <name evidence="2" type="ORF">M5E07_00750</name>
</gene>
<dbReference type="KEGG" id="atz:M5E07_00750"/>
<keyword evidence="3" id="KW-1185">Reference proteome</keyword>
<evidence type="ECO:0000259" key="1">
    <source>
        <dbReference type="Pfam" id="PF13271"/>
    </source>
</evidence>
<proteinExistence type="predicted"/>
<dbReference type="EMBL" id="CP098732">
    <property type="protein sequence ID" value="USE83421.1"/>
    <property type="molecule type" value="Genomic_DNA"/>
</dbReference>